<feature type="compositionally biased region" description="Polar residues" evidence="5">
    <location>
        <begin position="1"/>
        <end position="12"/>
    </location>
</feature>
<feature type="compositionally biased region" description="Low complexity" evidence="5">
    <location>
        <begin position="25"/>
        <end position="39"/>
    </location>
</feature>
<dbReference type="Gene3D" id="1.20.1250.20">
    <property type="entry name" value="MFS general substrate transporter like domains"/>
    <property type="match status" value="1"/>
</dbReference>
<comment type="caution">
    <text evidence="8">The sequence shown here is derived from an EMBL/GenBank/DDBJ whole genome shotgun (WGS) entry which is preliminary data.</text>
</comment>
<accession>A0A8K0VYR2</accession>
<dbReference type="EMBL" id="JAGMVJ010000008">
    <property type="protein sequence ID" value="KAH7088208.1"/>
    <property type="molecule type" value="Genomic_DNA"/>
</dbReference>
<dbReference type="InterPro" id="IPR036259">
    <property type="entry name" value="MFS_trans_sf"/>
</dbReference>
<proteinExistence type="predicted"/>
<feature type="transmembrane region" description="Helical" evidence="6">
    <location>
        <begin position="375"/>
        <end position="397"/>
    </location>
</feature>
<feature type="domain" description="Major facilitator superfamily (MFS) profile" evidence="7">
    <location>
        <begin position="109"/>
        <end position="534"/>
    </location>
</feature>
<evidence type="ECO:0000256" key="3">
    <source>
        <dbReference type="ARBA" id="ARBA00022989"/>
    </source>
</evidence>
<evidence type="ECO:0000256" key="1">
    <source>
        <dbReference type="ARBA" id="ARBA00004141"/>
    </source>
</evidence>
<dbReference type="Pfam" id="PF07690">
    <property type="entry name" value="MFS_1"/>
    <property type="match status" value="1"/>
</dbReference>
<dbReference type="PANTHER" id="PTHR23502:SF157">
    <property type="entry name" value="MAJOR FACILITATOR SUPERFAMILY (MFS) PROFILE DOMAIN-CONTAINING PROTEIN-RELATED"/>
    <property type="match status" value="1"/>
</dbReference>
<comment type="subcellular location">
    <subcellularLocation>
        <location evidence="1">Membrane</location>
        <topology evidence="1">Multi-pass membrane protein</topology>
    </subcellularLocation>
</comment>
<feature type="transmembrane region" description="Helical" evidence="6">
    <location>
        <begin position="510"/>
        <end position="530"/>
    </location>
</feature>
<dbReference type="GO" id="GO:0022857">
    <property type="term" value="F:transmembrane transporter activity"/>
    <property type="evidence" value="ECO:0007669"/>
    <property type="project" value="InterPro"/>
</dbReference>
<gene>
    <name evidence="8" type="ORF">FB567DRAFT_333494</name>
</gene>
<feature type="transmembrane region" description="Helical" evidence="6">
    <location>
        <begin position="335"/>
        <end position="355"/>
    </location>
</feature>
<feature type="transmembrane region" description="Helical" evidence="6">
    <location>
        <begin position="443"/>
        <end position="466"/>
    </location>
</feature>
<evidence type="ECO:0000256" key="5">
    <source>
        <dbReference type="SAM" id="MobiDB-lite"/>
    </source>
</evidence>
<feature type="region of interest" description="Disordered" evidence="5">
    <location>
        <begin position="59"/>
        <end position="97"/>
    </location>
</feature>
<evidence type="ECO:0000313" key="8">
    <source>
        <dbReference type="EMBL" id="KAH7088208.1"/>
    </source>
</evidence>
<feature type="transmembrane region" description="Helical" evidence="6">
    <location>
        <begin position="146"/>
        <end position="164"/>
    </location>
</feature>
<evidence type="ECO:0000256" key="4">
    <source>
        <dbReference type="ARBA" id="ARBA00023136"/>
    </source>
</evidence>
<dbReference type="GO" id="GO:0016020">
    <property type="term" value="C:membrane"/>
    <property type="evidence" value="ECO:0007669"/>
    <property type="project" value="UniProtKB-SubCell"/>
</dbReference>
<organism evidence="8 9">
    <name type="scientific">Paraphoma chrysanthemicola</name>
    <dbReference type="NCBI Taxonomy" id="798071"/>
    <lineage>
        <taxon>Eukaryota</taxon>
        <taxon>Fungi</taxon>
        <taxon>Dikarya</taxon>
        <taxon>Ascomycota</taxon>
        <taxon>Pezizomycotina</taxon>
        <taxon>Dothideomycetes</taxon>
        <taxon>Pleosporomycetidae</taxon>
        <taxon>Pleosporales</taxon>
        <taxon>Pleosporineae</taxon>
        <taxon>Phaeosphaeriaceae</taxon>
        <taxon>Paraphoma</taxon>
    </lineage>
</organism>
<feature type="transmembrane region" description="Helical" evidence="6">
    <location>
        <begin position="417"/>
        <end position="437"/>
    </location>
</feature>
<dbReference type="PROSITE" id="PS50850">
    <property type="entry name" value="MFS"/>
    <property type="match status" value="1"/>
</dbReference>
<sequence length="574" mass="62689">MANPNYSFQPTPSHKAPPRPPGPRPLSVLSTLSATSADSEGTASRKIALRLYRAEELPSLYSPPEPDQQGHSIVPVQNSSNADTKKNDWDGEDDRARPTNWPAWKKALNIGCLFLMCIVSTFISLVPGSVVDDLMRELDTTDQSKSSFVLSAYMLGYAFGPLLVSPLSELFGRAPLYHACNLLFILCAWRCGAAHSLWTLAVLRFFAGVGGSSIFALVPSSIADMTATRNRGRIFAIIVIGYSIGPALAPVTCSYIMAKLRWRWVFYVTAAMGGFVTLLSIACLWETHEPILLRRNASCNREKFGKPYPRSNLNIAFEKGGPSVVLQAMSMPIRILLSPTIPLLSLLVAIAYGLTHLLYATLSTTFYLYGWTTKLIGLAYMGTLVGSVLGLVAASVLSDAIVRRRAENHEHSATARLFPMVFFWPLVSVGLVIYAWSAQYETIWIWPLVGTGIFAAGAMSTLLFALTYIMEAYPTDPASGTAAVIVLPSLLSCVVPVFANKLYNKFHVGWTFSLLAFIALAFAPMVWIFYQFGGHLRGCERHGKFTTEPASEGNVVCKKEKISGKASGVNAENV</sequence>
<keyword evidence="3 6" id="KW-1133">Transmembrane helix</keyword>
<dbReference type="OrthoDB" id="5296287at2759"/>
<name>A0A8K0VYR2_9PLEO</name>
<reference evidence="8" key="1">
    <citation type="journal article" date="2021" name="Nat. Commun.">
        <title>Genetic determinants of endophytism in the Arabidopsis root mycobiome.</title>
        <authorList>
            <person name="Mesny F."/>
            <person name="Miyauchi S."/>
            <person name="Thiergart T."/>
            <person name="Pickel B."/>
            <person name="Atanasova L."/>
            <person name="Karlsson M."/>
            <person name="Huettel B."/>
            <person name="Barry K.W."/>
            <person name="Haridas S."/>
            <person name="Chen C."/>
            <person name="Bauer D."/>
            <person name="Andreopoulos W."/>
            <person name="Pangilinan J."/>
            <person name="LaButti K."/>
            <person name="Riley R."/>
            <person name="Lipzen A."/>
            <person name="Clum A."/>
            <person name="Drula E."/>
            <person name="Henrissat B."/>
            <person name="Kohler A."/>
            <person name="Grigoriev I.V."/>
            <person name="Martin F.M."/>
            <person name="Hacquard S."/>
        </authorList>
    </citation>
    <scope>NUCLEOTIDE SEQUENCE</scope>
    <source>
        <strain evidence="8">MPI-SDFR-AT-0120</strain>
    </source>
</reference>
<feature type="transmembrane region" description="Helical" evidence="6">
    <location>
        <begin position="264"/>
        <end position="285"/>
    </location>
</feature>
<dbReference type="Proteomes" id="UP000813461">
    <property type="component" value="Unassembled WGS sequence"/>
</dbReference>
<feature type="compositionally biased region" description="Polar residues" evidence="5">
    <location>
        <begin position="69"/>
        <end position="82"/>
    </location>
</feature>
<protein>
    <submittedName>
        <fullName evidence="8">Major facilitator superfamily domain-containing protein</fullName>
    </submittedName>
</protein>
<dbReference type="PANTHER" id="PTHR23502">
    <property type="entry name" value="MAJOR FACILITATOR SUPERFAMILY"/>
    <property type="match status" value="1"/>
</dbReference>
<keyword evidence="4 6" id="KW-0472">Membrane</keyword>
<evidence type="ECO:0000256" key="6">
    <source>
        <dbReference type="SAM" id="Phobius"/>
    </source>
</evidence>
<feature type="transmembrane region" description="Helical" evidence="6">
    <location>
        <begin position="234"/>
        <end position="258"/>
    </location>
</feature>
<dbReference type="InterPro" id="IPR011701">
    <property type="entry name" value="MFS"/>
</dbReference>
<feature type="compositionally biased region" description="Basic and acidic residues" evidence="5">
    <location>
        <begin position="83"/>
        <end position="97"/>
    </location>
</feature>
<feature type="transmembrane region" description="Helical" evidence="6">
    <location>
        <begin position="478"/>
        <end position="498"/>
    </location>
</feature>
<dbReference type="InterPro" id="IPR020846">
    <property type="entry name" value="MFS_dom"/>
</dbReference>
<dbReference type="SUPFAM" id="SSF103473">
    <property type="entry name" value="MFS general substrate transporter"/>
    <property type="match status" value="1"/>
</dbReference>
<dbReference type="AlphaFoldDB" id="A0A8K0VYR2"/>
<evidence type="ECO:0000256" key="2">
    <source>
        <dbReference type="ARBA" id="ARBA00022692"/>
    </source>
</evidence>
<keyword evidence="2 6" id="KW-0812">Transmembrane</keyword>
<feature type="transmembrane region" description="Helical" evidence="6">
    <location>
        <begin position="107"/>
        <end position="126"/>
    </location>
</feature>
<evidence type="ECO:0000259" key="7">
    <source>
        <dbReference type="PROSITE" id="PS50850"/>
    </source>
</evidence>
<keyword evidence="9" id="KW-1185">Reference proteome</keyword>
<feature type="region of interest" description="Disordered" evidence="5">
    <location>
        <begin position="1"/>
        <end position="43"/>
    </location>
</feature>
<feature type="transmembrane region" description="Helical" evidence="6">
    <location>
        <begin position="201"/>
        <end position="222"/>
    </location>
</feature>
<evidence type="ECO:0000313" key="9">
    <source>
        <dbReference type="Proteomes" id="UP000813461"/>
    </source>
</evidence>